<keyword evidence="1" id="KW-0472">Membrane</keyword>
<keyword evidence="1" id="KW-1133">Transmembrane helix</keyword>
<accession>A0A6A4SLU9</accession>
<comment type="caution">
    <text evidence="2">The sequence shown here is derived from an EMBL/GenBank/DDBJ whole genome shotgun (WGS) entry which is preliminary data.</text>
</comment>
<dbReference type="AlphaFoldDB" id="A0A6A4SLU9"/>
<sequence>MKKAVVKKTTGAFPYVVVWTTRSAFMRTGASDDVLRNPLCGYLKFCNLERRLAMFVVVYLAYVVPFHWLSVIHFKMPLLTCHSTRRKLEEVGYGSCRRKIKGDGKPSRVVTAGYSDRQRCAQLLSV</sequence>
<gene>
    <name evidence="2" type="ORF">F2P81_016676</name>
</gene>
<reference evidence="2 3" key="1">
    <citation type="submission" date="2019-06" db="EMBL/GenBank/DDBJ databases">
        <title>Draft genomes of female and male turbot (Scophthalmus maximus).</title>
        <authorList>
            <person name="Xu H."/>
            <person name="Xu X.-W."/>
            <person name="Shao C."/>
            <person name="Chen S."/>
        </authorList>
    </citation>
    <scope>NUCLEOTIDE SEQUENCE [LARGE SCALE GENOMIC DNA]</scope>
    <source>
        <strain evidence="2">Ysfricsl-2016a</strain>
        <tissue evidence="2">Blood</tissue>
    </source>
</reference>
<dbReference type="Proteomes" id="UP000438429">
    <property type="component" value="Unassembled WGS sequence"/>
</dbReference>
<keyword evidence="1" id="KW-0812">Transmembrane</keyword>
<evidence type="ECO:0000313" key="3">
    <source>
        <dbReference type="Proteomes" id="UP000438429"/>
    </source>
</evidence>
<organism evidence="2 3">
    <name type="scientific">Scophthalmus maximus</name>
    <name type="common">Turbot</name>
    <name type="synonym">Psetta maxima</name>
    <dbReference type="NCBI Taxonomy" id="52904"/>
    <lineage>
        <taxon>Eukaryota</taxon>
        <taxon>Metazoa</taxon>
        <taxon>Chordata</taxon>
        <taxon>Craniata</taxon>
        <taxon>Vertebrata</taxon>
        <taxon>Euteleostomi</taxon>
        <taxon>Actinopterygii</taxon>
        <taxon>Neopterygii</taxon>
        <taxon>Teleostei</taxon>
        <taxon>Neoteleostei</taxon>
        <taxon>Acanthomorphata</taxon>
        <taxon>Carangaria</taxon>
        <taxon>Pleuronectiformes</taxon>
        <taxon>Pleuronectoidei</taxon>
        <taxon>Scophthalmidae</taxon>
        <taxon>Scophthalmus</taxon>
    </lineage>
</organism>
<evidence type="ECO:0000256" key="1">
    <source>
        <dbReference type="SAM" id="Phobius"/>
    </source>
</evidence>
<name>A0A6A4SLU9_SCOMX</name>
<feature type="transmembrane region" description="Helical" evidence="1">
    <location>
        <begin position="52"/>
        <end position="74"/>
    </location>
</feature>
<proteinExistence type="predicted"/>
<protein>
    <submittedName>
        <fullName evidence="2">Uncharacterized protein</fullName>
    </submittedName>
</protein>
<evidence type="ECO:0000313" key="2">
    <source>
        <dbReference type="EMBL" id="KAF0032121.1"/>
    </source>
</evidence>
<dbReference type="EMBL" id="VEVO01000014">
    <property type="protein sequence ID" value="KAF0032121.1"/>
    <property type="molecule type" value="Genomic_DNA"/>
</dbReference>